<evidence type="ECO:0000313" key="1">
    <source>
        <dbReference type="EMBL" id="EKS00753.1"/>
    </source>
</evidence>
<dbReference type="Proteomes" id="UP000001343">
    <property type="component" value="Unassembled WGS sequence"/>
</dbReference>
<comment type="caution">
    <text evidence="1">The sequence shown here is derived from an EMBL/GenBank/DDBJ whole genome shotgun (WGS) entry which is preliminary data.</text>
</comment>
<accession>A0AA87SX85</accession>
<protein>
    <submittedName>
        <fullName evidence="1">Uncharacterized protein</fullName>
    </submittedName>
</protein>
<sequence length="40" mass="4583">MKRTLSKNQVHWIFSFLRGKMSDSKKGIVSLLKTCTENIG</sequence>
<proteinExistence type="predicted"/>
<gene>
    <name evidence="1" type="ORF">LEP1GSC125_1330</name>
</gene>
<evidence type="ECO:0000313" key="2">
    <source>
        <dbReference type="Proteomes" id="UP000001343"/>
    </source>
</evidence>
<dbReference type="AlphaFoldDB" id="A0AA87SX85"/>
<reference evidence="1 2" key="1">
    <citation type="journal article" date="2014" name="Int. J. Syst. Evol. Microbiol.">
        <title>Leptospira mayottensis sp. nov., a pathogenic species of the genus Leptospira isolated from humans.</title>
        <authorList>
            <person name="Bourhy P."/>
            <person name="Collet L."/>
            <person name="Brisse S."/>
            <person name="Picardeau M."/>
        </authorList>
    </citation>
    <scope>NUCLEOTIDE SEQUENCE [LARGE SCALE GENOMIC DNA]</scope>
    <source>
        <strain evidence="1 2">200901122</strain>
    </source>
</reference>
<organism evidence="1 2">
    <name type="scientific">Leptospira mayottensis 200901122</name>
    <dbReference type="NCBI Taxonomy" id="1193010"/>
    <lineage>
        <taxon>Bacteria</taxon>
        <taxon>Pseudomonadati</taxon>
        <taxon>Spirochaetota</taxon>
        <taxon>Spirochaetia</taxon>
        <taxon>Leptospirales</taxon>
        <taxon>Leptospiraceae</taxon>
        <taxon>Leptospira</taxon>
    </lineage>
</organism>
<dbReference type="EMBL" id="AKWM02000030">
    <property type="protein sequence ID" value="EKS00753.1"/>
    <property type="molecule type" value="Genomic_DNA"/>
</dbReference>
<name>A0AA87SX85_9LEPT</name>